<comment type="caution">
    <text evidence="1">The sequence shown here is derived from an EMBL/GenBank/DDBJ whole genome shotgun (WGS) entry which is preliminary data.</text>
</comment>
<proteinExistence type="predicted"/>
<protein>
    <submittedName>
        <fullName evidence="1">Uncharacterized protein</fullName>
    </submittedName>
</protein>
<accession>A0A7J8M898</accession>
<gene>
    <name evidence="1" type="ORF">Golob_017776</name>
</gene>
<sequence>MANLWHPLGGAKSQIYGISATCSKFSTKRISSEWKTVPRGPSITIY</sequence>
<evidence type="ECO:0000313" key="1">
    <source>
        <dbReference type="EMBL" id="MBA0560905.1"/>
    </source>
</evidence>
<name>A0A7J8M898_9ROSI</name>
<organism evidence="1 2">
    <name type="scientific">Gossypium lobatum</name>
    <dbReference type="NCBI Taxonomy" id="34289"/>
    <lineage>
        <taxon>Eukaryota</taxon>
        <taxon>Viridiplantae</taxon>
        <taxon>Streptophyta</taxon>
        <taxon>Embryophyta</taxon>
        <taxon>Tracheophyta</taxon>
        <taxon>Spermatophyta</taxon>
        <taxon>Magnoliopsida</taxon>
        <taxon>eudicotyledons</taxon>
        <taxon>Gunneridae</taxon>
        <taxon>Pentapetalae</taxon>
        <taxon>rosids</taxon>
        <taxon>malvids</taxon>
        <taxon>Malvales</taxon>
        <taxon>Malvaceae</taxon>
        <taxon>Malvoideae</taxon>
        <taxon>Gossypium</taxon>
    </lineage>
</organism>
<reference evidence="1 2" key="1">
    <citation type="journal article" date="2019" name="Genome Biol. Evol.">
        <title>Insights into the evolution of the New World diploid cottons (Gossypium, subgenus Houzingenia) based on genome sequencing.</title>
        <authorList>
            <person name="Grover C.E."/>
            <person name="Arick M.A. 2nd"/>
            <person name="Thrash A."/>
            <person name="Conover J.L."/>
            <person name="Sanders W.S."/>
            <person name="Peterson D.G."/>
            <person name="Frelichowski J.E."/>
            <person name="Scheffler J.A."/>
            <person name="Scheffler B.E."/>
            <person name="Wendel J.F."/>
        </authorList>
    </citation>
    <scope>NUCLEOTIDE SEQUENCE [LARGE SCALE GENOMIC DNA]</scope>
    <source>
        <strain evidence="1">157</strain>
        <tissue evidence="1">Leaf</tissue>
    </source>
</reference>
<evidence type="ECO:0000313" key="2">
    <source>
        <dbReference type="Proteomes" id="UP000593572"/>
    </source>
</evidence>
<dbReference type="EMBL" id="JABEZX010000007">
    <property type="protein sequence ID" value="MBA0560905.1"/>
    <property type="molecule type" value="Genomic_DNA"/>
</dbReference>
<keyword evidence="2" id="KW-1185">Reference proteome</keyword>
<dbReference type="Proteomes" id="UP000593572">
    <property type="component" value="Unassembled WGS sequence"/>
</dbReference>
<dbReference type="AlphaFoldDB" id="A0A7J8M898"/>